<keyword evidence="1 8" id="KW-0723">Serine/threonine-protein kinase</keyword>
<keyword evidence="3" id="KW-0677">Repeat</keyword>
<protein>
    <recommendedName>
        <fullName evidence="8">Serine/threonine-protein kinase</fullName>
        <ecNumber evidence="8">2.7.11.21</ecNumber>
    </recommendedName>
</protein>
<dbReference type="Pfam" id="PF00069">
    <property type="entry name" value="Pkinase"/>
    <property type="match status" value="1"/>
</dbReference>
<dbReference type="Pfam" id="PF00659">
    <property type="entry name" value="POLO_box"/>
    <property type="match status" value="2"/>
</dbReference>
<dbReference type="Gene3D" id="3.30.1120.30">
    <property type="entry name" value="POLO box domain"/>
    <property type="match status" value="2"/>
</dbReference>
<evidence type="ECO:0000313" key="13">
    <source>
        <dbReference type="Proteomes" id="UP000697127"/>
    </source>
</evidence>
<dbReference type="PROSITE" id="PS50078">
    <property type="entry name" value="POLO_BOX"/>
    <property type="match status" value="2"/>
</dbReference>
<evidence type="ECO:0000256" key="9">
    <source>
        <dbReference type="SAM" id="MobiDB-lite"/>
    </source>
</evidence>
<dbReference type="CDD" id="cd14099">
    <property type="entry name" value="STKc_PLK"/>
    <property type="match status" value="1"/>
</dbReference>
<dbReference type="GO" id="GO:0005634">
    <property type="term" value="C:nucleus"/>
    <property type="evidence" value="ECO:0007669"/>
    <property type="project" value="TreeGrafter"/>
</dbReference>
<keyword evidence="2 8" id="KW-0808">Transferase</keyword>
<evidence type="ECO:0000256" key="2">
    <source>
        <dbReference type="ARBA" id="ARBA00022679"/>
    </source>
</evidence>
<evidence type="ECO:0000259" key="11">
    <source>
        <dbReference type="PROSITE" id="PS50078"/>
    </source>
</evidence>
<dbReference type="InterPro" id="IPR033695">
    <property type="entry name" value="POLO_box_2"/>
</dbReference>
<dbReference type="PROSITE" id="PS00107">
    <property type="entry name" value="PROTEIN_KINASE_ATP"/>
    <property type="match status" value="1"/>
</dbReference>
<keyword evidence="5 8" id="KW-0418">Kinase</keyword>
<name>A0A9P7BHM4_9ASCO</name>
<dbReference type="InterPro" id="IPR008271">
    <property type="entry name" value="Ser/Thr_kinase_AS"/>
</dbReference>
<dbReference type="EC" id="2.7.11.21" evidence="8"/>
<proteinExistence type="inferred from homology"/>
<dbReference type="GO" id="GO:0030447">
    <property type="term" value="P:filamentous growth"/>
    <property type="evidence" value="ECO:0007669"/>
    <property type="project" value="UniProtKB-ARBA"/>
</dbReference>
<comment type="caution">
    <text evidence="12">The sequence shown here is derived from an EMBL/GenBank/DDBJ whole genome shotgun (WGS) entry which is preliminary data.</text>
</comment>
<dbReference type="CDD" id="cd13117">
    <property type="entry name" value="POLO_box_2"/>
    <property type="match status" value="1"/>
</dbReference>
<dbReference type="InterPro" id="IPR017441">
    <property type="entry name" value="Protein_kinase_ATP_BS"/>
</dbReference>
<dbReference type="OrthoDB" id="408964at2759"/>
<dbReference type="PROSITE" id="PS00108">
    <property type="entry name" value="PROTEIN_KINASE_ST"/>
    <property type="match status" value="1"/>
</dbReference>
<dbReference type="Gene3D" id="1.10.510.10">
    <property type="entry name" value="Transferase(Phosphotransferase) domain 1"/>
    <property type="match status" value="1"/>
</dbReference>
<evidence type="ECO:0000256" key="4">
    <source>
        <dbReference type="ARBA" id="ARBA00022741"/>
    </source>
</evidence>
<feature type="binding site" evidence="7">
    <location>
        <position position="103"/>
    </location>
    <ligand>
        <name>ATP</name>
        <dbReference type="ChEBI" id="CHEBI:30616"/>
    </ligand>
</feature>
<dbReference type="SUPFAM" id="SSF82615">
    <property type="entry name" value="Polo-box domain"/>
    <property type="match status" value="2"/>
</dbReference>
<dbReference type="GO" id="GO:0005737">
    <property type="term" value="C:cytoplasm"/>
    <property type="evidence" value="ECO:0007669"/>
    <property type="project" value="TreeGrafter"/>
</dbReference>
<comment type="similarity">
    <text evidence="8">Belongs to the protein kinase superfamily. Ser/Thr protein kinase family. CDC5/Polo subfamily.</text>
</comment>
<dbReference type="GO" id="GO:0000776">
    <property type="term" value="C:kinetochore"/>
    <property type="evidence" value="ECO:0007669"/>
    <property type="project" value="TreeGrafter"/>
</dbReference>
<feature type="domain" description="POLO box" evidence="11">
    <location>
        <begin position="570"/>
        <end position="656"/>
    </location>
</feature>
<dbReference type="PANTHER" id="PTHR24345">
    <property type="entry name" value="SERINE/THREONINE-PROTEIN KINASE PLK"/>
    <property type="match status" value="1"/>
</dbReference>
<dbReference type="CDD" id="cd13118">
    <property type="entry name" value="POLO_box_1"/>
    <property type="match status" value="1"/>
</dbReference>
<keyword evidence="13" id="KW-1185">Reference proteome</keyword>
<dbReference type="SUPFAM" id="SSF56112">
    <property type="entry name" value="Protein kinase-like (PK-like)"/>
    <property type="match status" value="1"/>
</dbReference>
<evidence type="ECO:0000256" key="7">
    <source>
        <dbReference type="PROSITE-ProRule" id="PRU10141"/>
    </source>
</evidence>
<sequence length="657" mass="75454">MSAKKPLQPLNDIHLNKANNLNNNNLSPITKTPIKGSISKPDIGKKKKREKLSSLCKTPPSIVKNRHGRGYRRGHFLGEGGFARCFQMKDDTGRTFAAKTVAKASIKNEKTKTKLLSEIKIHKSMSHPNIVEFIDCFEDDVNVYILLEICPNQSLMDLLKTRKIITEAEARFFMVQIIGAVKYLHKRKVVHRDLKLGNIFFDPYMNLKIGDFGLATIINSAHPKRYTICGTPNYIAPEVLGGKDVGHGFEVDIWAIGIMLYAMLFSKPPFQAKDVQVIYERIKNNEYKFPPESTVSIEARQLIRDMLSTDPYQRPSLDQILNYDWFKCGAFPSHISIESLKQKPKNLSFITKEESMINFANCKQMVGINDVPKHPVEILRTDLESERPKTLLPHSLSPDNNKNKYKEVTPGNVNVKPYKSKVSNQLSKAKYDNKMVMMLSESLSTTLDNIKEIESGQLQPNPDLMQRPQLVSKWVDYSNKHGFAYQLSNNSIGVLFTEGHTVLKFQDRHDIYLILPDDESGWKVDHYTPEEVPKNLSNEMQVIEFFDKYMTAHLSDVSNDNNNLQNSGVFLRRYTRDDNGIMFELSNGSYQFNFKDHHKIVISDYGLYITHITPNKEIETLPLDYVLENGNFYETPDDYFTVKYNFMKHALREKLSI</sequence>
<dbReference type="GO" id="GO:0007052">
    <property type="term" value="P:mitotic spindle organization"/>
    <property type="evidence" value="ECO:0007669"/>
    <property type="project" value="TreeGrafter"/>
</dbReference>
<dbReference type="InterPro" id="IPR000959">
    <property type="entry name" value="POLO_box_dom"/>
</dbReference>
<keyword evidence="4 7" id="KW-0547">Nucleotide-binding</keyword>
<dbReference type="AlphaFoldDB" id="A0A9P7BHM4"/>
<evidence type="ECO:0000256" key="1">
    <source>
        <dbReference type="ARBA" id="ARBA00022527"/>
    </source>
</evidence>
<dbReference type="InterPro" id="IPR033701">
    <property type="entry name" value="POLO_box_1"/>
</dbReference>
<evidence type="ECO:0000313" key="12">
    <source>
        <dbReference type="EMBL" id="KAG0689613.1"/>
    </source>
</evidence>
<dbReference type="InterPro" id="IPR011009">
    <property type="entry name" value="Kinase-like_dom_sf"/>
</dbReference>
<dbReference type="GO" id="GO:0005816">
    <property type="term" value="C:spindle pole body"/>
    <property type="evidence" value="ECO:0007669"/>
    <property type="project" value="TreeGrafter"/>
</dbReference>
<dbReference type="PANTHER" id="PTHR24345:SF0">
    <property type="entry name" value="CELL CYCLE SERINE_THREONINE-PROTEIN KINASE CDC5_MSD2"/>
    <property type="match status" value="1"/>
</dbReference>
<feature type="region of interest" description="Disordered" evidence="9">
    <location>
        <begin position="24"/>
        <end position="51"/>
    </location>
</feature>
<dbReference type="GO" id="GO:0005524">
    <property type="term" value="F:ATP binding"/>
    <property type="evidence" value="ECO:0007669"/>
    <property type="project" value="UniProtKB-UniRule"/>
</dbReference>
<dbReference type="Proteomes" id="UP000697127">
    <property type="component" value="Unassembled WGS sequence"/>
</dbReference>
<feature type="domain" description="Protein kinase" evidence="10">
    <location>
        <begin position="71"/>
        <end position="326"/>
    </location>
</feature>
<comment type="catalytic activity">
    <reaction evidence="8">
        <text>L-threonyl-[protein] + ATP = O-phospho-L-threonyl-[protein] + ADP + H(+)</text>
        <dbReference type="Rhea" id="RHEA:46608"/>
        <dbReference type="Rhea" id="RHEA-COMP:11060"/>
        <dbReference type="Rhea" id="RHEA-COMP:11605"/>
        <dbReference type="ChEBI" id="CHEBI:15378"/>
        <dbReference type="ChEBI" id="CHEBI:30013"/>
        <dbReference type="ChEBI" id="CHEBI:30616"/>
        <dbReference type="ChEBI" id="CHEBI:61977"/>
        <dbReference type="ChEBI" id="CHEBI:456216"/>
        <dbReference type="EC" id="2.7.11.21"/>
    </reaction>
</comment>
<dbReference type="PROSITE" id="PS50011">
    <property type="entry name" value="PROTEIN_KINASE_DOM"/>
    <property type="match status" value="1"/>
</dbReference>
<reference evidence="12" key="1">
    <citation type="submission" date="2020-11" db="EMBL/GenBank/DDBJ databases">
        <title>Kefir isolates.</title>
        <authorList>
            <person name="Marcisauskas S."/>
            <person name="Kim Y."/>
            <person name="Blasche S."/>
        </authorList>
    </citation>
    <scope>NUCLEOTIDE SEQUENCE</scope>
    <source>
        <strain evidence="12">Olga-1</strain>
    </source>
</reference>
<dbReference type="InterPro" id="IPR036947">
    <property type="entry name" value="POLO_box_dom_sf"/>
</dbReference>
<accession>A0A9P7BHM4</accession>
<dbReference type="InterPro" id="IPR000719">
    <property type="entry name" value="Prot_kinase_dom"/>
</dbReference>
<dbReference type="FunFam" id="1.10.510.10:FF:000571">
    <property type="entry name" value="Maternal embryonic leucine zipper kinase"/>
    <property type="match status" value="1"/>
</dbReference>
<evidence type="ECO:0000256" key="6">
    <source>
        <dbReference type="ARBA" id="ARBA00022840"/>
    </source>
</evidence>
<dbReference type="Gene3D" id="3.30.200.20">
    <property type="entry name" value="Phosphorylase Kinase, domain 1"/>
    <property type="match status" value="1"/>
</dbReference>
<gene>
    <name evidence="12" type="primary">CDC5</name>
    <name evidence="12" type="ORF">C6P40_004772</name>
</gene>
<dbReference type="SMART" id="SM00220">
    <property type="entry name" value="S_TKc"/>
    <property type="match status" value="1"/>
</dbReference>
<organism evidence="12 13">
    <name type="scientific">Pichia californica</name>
    <dbReference type="NCBI Taxonomy" id="460514"/>
    <lineage>
        <taxon>Eukaryota</taxon>
        <taxon>Fungi</taxon>
        <taxon>Dikarya</taxon>
        <taxon>Ascomycota</taxon>
        <taxon>Saccharomycotina</taxon>
        <taxon>Pichiomycetes</taxon>
        <taxon>Pichiales</taxon>
        <taxon>Pichiaceae</taxon>
        <taxon>Pichia</taxon>
    </lineage>
</organism>
<feature type="domain" description="POLO box" evidence="11">
    <location>
        <begin position="470"/>
        <end position="552"/>
    </location>
</feature>
<evidence type="ECO:0000256" key="3">
    <source>
        <dbReference type="ARBA" id="ARBA00022737"/>
    </source>
</evidence>
<dbReference type="EMBL" id="PUHW01000070">
    <property type="protein sequence ID" value="KAG0689613.1"/>
    <property type="molecule type" value="Genomic_DNA"/>
</dbReference>
<evidence type="ECO:0000259" key="10">
    <source>
        <dbReference type="PROSITE" id="PS50011"/>
    </source>
</evidence>
<dbReference type="GO" id="GO:0004674">
    <property type="term" value="F:protein serine/threonine kinase activity"/>
    <property type="evidence" value="ECO:0007669"/>
    <property type="project" value="UniProtKB-KW"/>
</dbReference>
<keyword evidence="6 7" id="KW-0067">ATP-binding</keyword>
<evidence type="ECO:0000256" key="5">
    <source>
        <dbReference type="ARBA" id="ARBA00022777"/>
    </source>
</evidence>
<dbReference type="GO" id="GO:0000922">
    <property type="term" value="C:spindle pole"/>
    <property type="evidence" value="ECO:0007669"/>
    <property type="project" value="TreeGrafter"/>
</dbReference>
<evidence type="ECO:0000256" key="8">
    <source>
        <dbReference type="RuleBase" id="RU361162"/>
    </source>
</evidence>
<dbReference type="FunFam" id="3.30.200.20:FF:000091">
    <property type="entry name" value="Serine/threonine-protein kinase PLK"/>
    <property type="match status" value="1"/>
</dbReference>